<keyword evidence="1" id="KW-1133">Transmembrane helix</keyword>
<keyword evidence="1" id="KW-0472">Membrane</keyword>
<keyword evidence="3" id="KW-1185">Reference proteome</keyword>
<protein>
    <submittedName>
        <fullName evidence="2">Uncharacterized protein</fullName>
    </submittedName>
</protein>
<dbReference type="AlphaFoldDB" id="A0A4Q7YCI8"/>
<evidence type="ECO:0000313" key="2">
    <source>
        <dbReference type="EMBL" id="RZU34364.1"/>
    </source>
</evidence>
<evidence type="ECO:0000313" key="3">
    <source>
        <dbReference type="Proteomes" id="UP000292507"/>
    </source>
</evidence>
<feature type="transmembrane region" description="Helical" evidence="1">
    <location>
        <begin position="12"/>
        <end position="40"/>
    </location>
</feature>
<name>A0A4Q7YCI8_9ACTN</name>
<keyword evidence="1" id="KW-0812">Transmembrane</keyword>
<accession>A0A4Q7YCI8</accession>
<comment type="caution">
    <text evidence="2">The sequence shown here is derived from an EMBL/GenBank/DDBJ whole genome shotgun (WGS) entry which is preliminary data.</text>
</comment>
<organism evidence="2 3">
    <name type="scientific">Blastococcus saxobsidens</name>
    <dbReference type="NCBI Taxonomy" id="138336"/>
    <lineage>
        <taxon>Bacteria</taxon>
        <taxon>Bacillati</taxon>
        <taxon>Actinomycetota</taxon>
        <taxon>Actinomycetes</taxon>
        <taxon>Geodermatophilales</taxon>
        <taxon>Geodermatophilaceae</taxon>
        <taxon>Blastococcus</taxon>
    </lineage>
</organism>
<sequence length="111" mass="11898">MRCMATSGTARILTLVATIVRVVFAVIAAVIVVHAVFVLFEANPANGLVQFAADWRDSFGWFTKDLFTPSDPKIAEAINSGLAALVWVVVGSLLSKLIVRLAPSPKVESRS</sequence>
<feature type="transmembrane region" description="Helical" evidence="1">
    <location>
        <begin position="77"/>
        <end position="99"/>
    </location>
</feature>
<evidence type="ECO:0000256" key="1">
    <source>
        <dbReference type="SAM" id="Phobius"/>
    </source>
</evidence>
<gene>
    <name evidence="2" type="ORF">BKA19_4128</name>
</gene>
<reference evidence="2 3" key="1">
    <citation type="submission" date="2019-02" db="EMBL/GenBank/DDBJ databases">
        <title>Sequencing the genomes of 1000 actinobacteria strains.</title>
        <authorList>
            <person name="Klenk H.-P."/>
        </authorList>
    </citation>
    <scope>NUCLEOTIDE SEQUENCE [LARGE SCALE GENOMIC DNA]</scope>
    <source>
        <strain evidence="2 3">DSM 44509</strain>
    </source>
</reference>
<proteinExistence type="predicted"/>
<dbReference type="Proteomes" id="UP000292507">
    <property type="component" value="Unassembled WGS sequence"/>
</dbReference>
<dbReference type="EMBL" id="SHKV01000001">
    <property type="protein sequence ID" value="RZU34364.1"/>
    <property type="molecule type" value="Genomic_DNA"/>
</dbReference>